<evidence type="ECO:0000256" key="1">
    <source>
        <dbReference type="SAM" id="MobiDB-lite"/>
    </source>
</evidence>
<feature type="region of interest" description="Disordered" evidence="1">
    <location>
        <begin position="50"/>
        <end position="75"/>
    </location>
</feature>
<proteinExistence type="predicted"/>
<gene>
    <name evidence="2" type="ORF">PLEPLA_LOCUS17995</name>
</gene>
<feature type="region of interest" description="Disordered" evidence="1">
    <location>
        <begin position="1"/>
        <end position="26"/>
    </location>
</feature>
<sequence length="113" mass="12863">MTDRQRGSLKRTYNPNRIGNGDDQLPMHGPARRFFDACRYRCVMMSYGTEQREHDQSREGGMKTQERISKTTTGQRWRLLMPRDVHWRLDLCVSPGGSRGRAASGSTCLGLTG</sequence>
<reference evidence="2" key="1">
    <citation type="submission" date="2020-03" db="EMBL/GenBank/DDBJ databases">
        <authorList>
            <person name="Weist P."/>
        </authorList>
    </citation>
    <scope>NUCLEOTIDE SEQUENCE</scope>
</reference>
<organism evidence="2 3">
    <name type="scientific">Pleuronectes platessa</name>
    <name type="common">European plaice</name>
    <dbReference type="NCBI Taxonomy" id="8262"/>
    <lineage>
        <taxon>Eukaryota</taxon>
        <taxon>Metazoa</taxon>
        <taxon>Chordata</taxon>
        <taxon>Craniata</taxon>
        <taxon>Vertebrata</taxon>
        <taxon>Euteleostomi</taxon>
        <taxon>Actinopterygii</taxon>
        <taxon>Neopterygii</taxon>
        <taxon>Teleostei</taxon>
        <taxon>Neoteleostei</taxon>
        <taxon>Acanthomorphata</taxon>
        <taxon>Carangaria</taxon>
        <taxon>Pleuronectiformes</taxon>
        <taxon>Pleuronectoidei</taxon>
        <taxon>Pleuronectidae</taxon>
        <taxon>Pleuronectes</taxon>
    </lineage>
</organism>
<protein>
    <submittedName>
        <fullName evidence="2">Uncharacterized protein</fullName>
    </submittedName>
</protein>
<name>A0A9N7UFT8_PLEPL</name>
<feature type="compositionally biased region" description="Basic and acidic residues" evidence="1">
    <location>
        <begin position="50"/>
        <end position="69"/>
    </location>
</feature>
<evidence type="ECO:0000313" key="3">
    <source>
        <dbReference type="Proteomes" id="UP001153269"/>
    </source>
</evidence>
<dbReference type="EMBL" id="CADEAL010001195">
    <property type="protein sequence ID" value="CAB1430015.1"/>
    <property type="molecule type" value="Genomic_DNA"/>
</dbReference>
<dbReference type="Proteomes" id="UP001153269">
    <property type="component" value="Unassembled WGS sequence"/>
</dbReference>
<accession>A0A9N7UFT8</accession>
<keyword evidence="3" id="KW-1185">Reference proteome</keyword>
<comment type="caution">
    <text evidence="2">The sequence shown here is derived from an EMBL/GenBank/DDBJ whole genome shotgun (WGS) entry which is preliminary data.</text>
</comment>
<evidence type="ECO:0000313" key="2">
    <source>
        <dbReference type="EMBL" id="CAB1430015.1"/>
    </source>
</evidence>
<dbReference type="AlphaFoldDB" id="A0A9N7UFT8"/>